<dbReference type="EMBL" id="BMED01000001">
    <property type="protein sequence ID" value="GGC67859.1"/>
    <property type="molecule type" value="Genomic_DNA"/>
</dbReference>
<reference evidence="1" key="2">
    <citation type="submission" date="2020-09" db="EMBL/GenBank/DDBJ databases">
        <authorList>
            <person name="Sun Q."/>
            <person name="Zhou Y."/>
        </authorList>
    </citation>
    <scope>NUCLEOTIDE SEQUENCE</scope>
    <source>
        <strain evidence="1">CGMCC 1.10998</strain>
    </source>
</reference>
<evidence type="ECO:0000313" key="2">
    <source>
        <dbReference type="Proteomes" id="UP000637423"/>
    </source>
</evidence>
<reference evidence="1" key="1">
    <citation type="journal article" date="2014" name="Int. J. Syst. Evol. Microbiol.">
        <title>Complete genome sequence of Corynebacterium casei LMG S-19264T (=DSM 44701T), isolated from a smear-ripened cheese.</title>
        <authorList>
            <consortium name="US DOE Joint Genome Institute (JGI-PGF)"/>
            <person name="Walter F."/>
            <person name="Albersmeier A."/>
            <person name="Kalinowski J."/>
            <person name="Ruckert C."/>
        </authorList>
    </citation>
    <scope>NUCLEOTIDE SEQUENCE</scope>
    <source>
        <strain evidence="1">CGMCC 1.10998</strain>
    </source>
</reference>
<keyword evidence="2" id="KW-1185">Reference proteome</keyword>
<accession>A0A916UBZ2</accession>
<protein>
    <submittedName>
        <fullName evidence="1">Uncharacterized protein</fullName>
    </submittedName>
</protein>
<evidence type="ECO:0000313" key="1">
    <source>
        <dbReference type="EMBL" id="GGC67859.1"/>
    </source>
</evidence>
<proteinExistence type="predicted"/>
<dbReference type="Proteomes" id="UP000637423">
    <property type="component" value="Unassembled WGS sequence"/>
</dbReference>
<name>A0A916UBZ2_9BURK</name>
<gene>
    <name evidence="1" type="ORF">GCM10011396_13630</name>
</gene>
<comment type="caution">
    <text evidence="1">The sequence shown here is derived from an EMBL/GenBank/DDBJ whole genome shotgun (WGS) entry which is preliminary data.</text>
</comment>
<sequence>MGDMVKAPHDPISIYLKETINFMIISKQRIINEYLQLSSQQSADSHALQAVAKLLGIAEHLVAETIDEAFSGMAA</sequence>
<organism evidence="1 2">
    <name type="scientific">Undibacterium terreum</name>
    <dbReference type="NCBI Taxonomy" id="1224302"/>
    <lineage>
        <taxon>Bacteria</taxon>
        <taxon>Pseudomonadati</taxon>
        <taxon>Pseudomonadota</taxon>
        <taxon>Betaproteobacteria</taxon>
        <taxon>Burkholderiales</taxon>
        <taxon>Oxalobacteraceae</taxon>
        <taxon>Undibacterium</taxon>
    </lineage>
</organism>
<dbReference type="AlphaFoldDB" id="A0A916UBZ2"/>